<keyword evidence="3" id="KW-1185">Reference proteome</keyword>
<reference evidence="2" key="2">
    <citation type="submission" date="2023-02" db="EMBL/GenBank/DDBJ databases">
        <authorList>
            <consortium name="DOE Joint Genome Institute"/>
            <person name="Mondo S.J."/>
            <person name="Chang Y."/>
            <person name="Wang Y."/>
            <person name="Ahrendt S."/>
            <person name="Andreopoulos W."/>
            <person name="Barry K."/>
            <person name="Beard J."/>
            <person name="Benny G.L."/>
            <person name="Blankenship S."/>
            <person name="Bonito G."/>
            <person name="Cuomo C."/>
            <person name="Desiro A."/>
            <person name="Gervers K.A."/>
            <person name="Hundley H."/>
            <person name="Kuo A."/>
            <person name="LaButti K."/>
            <person name="Lang B.F."/>
            <person name="Lipzen A."/>
            <person name="O'Donnell K."/>
            <person name="Pangilinan J."/>
            <person name="Reynolds N."/>
            <person name="Sandor L."/>
            <person name="Smith M.W."/>
            <person name="Tsang A."/>
            <person name="Grigoriev I.V."/>
            <person name="Stajich J.E."/>
            <person name="Spatafora J.W."/>
        </authorList>
    </citation>
    <scope>NUCLEOTIDE SEQUENCE</scope>
    <source>
        <strain evidence="2">RSA 2281</strain>
    </source>
</reference>
<protein>
    <submittedName>
        <fullName evidence="2">Uncharacterized protein</fullName>
    </submittedName>
</protein>
<proteinExistence type="predicted"/>
<evidence type="ECO:0000313" key="3">
    <source>
        <dbReference type="Proteomes" id="UP001209540"/>
    </source>
</evidence>
<gene>
    <name evidence="2" type="ORF">BDA99DRAFT_532940</name>
</gene>
<evidence type="ECO:0000256" key="1">
    <source>
        <dbReference type="SAM" id="MobiDB-lite"/>
    </source>
</evidence>
<organism evidence="2 3">
    <name type="scientific">Phascolomyces articulosus</name>
    <dbReference type="NCBI Taxonomy" id="60185"/>
    <lineage>
        <taxon>Eukaryota</taxon>
        <taxon>Fungi</taxon>
        <taxon>Fungi incertae sedis</taxon>
        <taxon>Mucoromycota</taxon>
        <taxon>Mucoromycotina</taxon>
        <taxon>Mucoromycetes</taxon>
        <taxon>Mucorales</taxon>
        <taxon>Lichtheimiaceae</taxon>
        <taxon>Phascolomyces</taxon>
    </lineage>
</organism>
<name>A0AAD5KJG5_9FUNG</name>
<sequence length="119" mass="13799">MFMELSALFLLLTSKALQLIVLSLLIVIQNKMVSVVSLCDKISIGQCHCTASRSNMNEQRTSDAAKCSQQQQEHQTRLDDKDQQQVTKYWYYHYVAKNDAESFRLKSEYSFPLWNQVSL</sequence>
<feature type="region of interest" description="Disordered" evidence="1">
    <location>
        <begin position="54"/>
        <end position="80"/>
    </location>
</feature>
<reference evidence="2" key="1">
    <citation type="journal article" date="2022" name="IScience">
        <title>Evolution of zygomycete secretomes and the origins of terrestrial fungal ecologies.</title>
        <authorList>
            <person name="Chang Y."/>
            <person name="Wang Y."/>
            <person name="Mondo S."/>
            <person name="Ahrendt S."/>
            <person name="Andreopoulos W."/>
            <person name="Barry K."/>
            <person name="Beard J."/>
            <person name="Benny G.L."/>
            <person name="Blankenship S."/>
            <person name="Bonito G."/>
            <person name="Cuomo C."/>
            <person name="Desiro A."/>
            <person name="Gervers K.A."/>
            <person name="Hundley H."/>
            <person name="Kuo A."/>
            <person name="LaButti K."/>
            <person name="Lang B.F."/>
            <person name="Lipzen A."/>
            <person name="O'Donnell K."/>
            <person name="Pangilinan J."/>
            <person name="Reynolds N."/>
            <person name="Sandor L."/>
            <person name="Smith M.E."/>
            <person name="Tsang A."/>
            <person name="Grigoriev I.V."/>
            <person name="Stajich J.E."/>
            <person name="Spatafora J.W."/>
        </authorList>
    </citation>
    <scope>NUCLEOTIDE SEQUENCE</scope>
    <source>
        <strain evidence="2">RSA 2281</strain>
    </source>
</reference>
<accession>A0AAD5KJG5</accession>
<comment type="caution">
    <text evidence="2">The sequence shown here is derived from an EMBL/GenBank/DDBJ whole genome shotgun (WGS) entry which is preliminary data.</text>
</comment>
<dbReference type="EMBL" id="JAIXMP010000004">
    <property type="protein sequence ID" value="KAI9274293.1"/>
    <property type="molecule type" value="Genomic_DNA"/>
</dbReference>
<dbReference type="Proteomes" id="UP001209540">
    <property type="component" value="Unassembled WGS sequence"/>
</dbReference>
<evidence type="ECO:0000313" key="2">
    <source>
        <dbReference type="EMBL" id="KAI9274293.1"/>
    </source>
</evidence>
<dbReference type="AlphaFoldDB" id="A0AAD5KJG5"/>